<organism evidence="3 4">
    <name type="scientific">Speluncibacter jeojiensis</name>
    <dbReference type="NCBI Taxonomy" id="2710754"/>
    <lineage>
        <taxon>Bacteria</taxon>
        <taxon>Bacillati</taxon>
        <taxon>Actinomycetota</taxon>
        <taxon>Actinomycetes</taxon>
        <taxon>Mycobacteriales</taxon>
        <taxon>Speluncibacteraceae</taxon>
        <taxon>Speluncibacter</taxon>
    </lineage>
</organism>
<dbReference type="Proteomes" id="UP001152755">
    <property type="component" value="Unassembled WGS sequence"/>
</dbReference>
<evidence type="ECO:0000256" key="2">
    <source>
        <dbReference type="SAM" id="Phobius"/>
    </source>
</evidence>
<keyword evidence="4" id="KW-1185">Reference proteome</keyword>
<feature type="transmembrane region" description="Helical" evidence="2">
    <location>
        <begin position="135"/>
        <end position="151"/>
    </location>
</feature>
<feature type="transmembrane region" description="Helical" evidence="2">
    <location>
        <begin position="79"/>
        <end position="99"/>
    </location>
</feature>
<dbReference type="RefSeq" id="WP_277830661.1">
    <property type="nucleotide sequence ID" value="NZ_JAAIVF010000001.1"/>
</dbReference>
<keyword evidence="2" id="KW-1133">Transmembrane helix</keyword>
<reference evidence="3" key="1">
    <citation type="submission" date="2022-08" db="EMBL/GenBank/DDBJ databases">
        <title>Genome analysis of Corynebacteriales strain.</title>
        <authorList>
            <person name="Lee S.D."/>
        </authorList>
    </citation>
    <scope>NUCLEOTIDE SEQUENCE</scope>
    <source>
        <strain evidence="3">D3-21</strain>
    </source>
</reference>
<proteinExistence type="predicted"/>
<feature type="transmembrane region" description="Helical" evidence="2">
    <location>
        <begin position="30"/>
        <end position="52"/>
    </location>
</feature>
<dbReference type="AlphaFoldDB" id="A0A9X4RJ41"/>
<protein>
    <submittedName>
        <fullName evidence="3">DUF998 domain-containing protein</fullName>
    </submittedName>
</protein>
<name>A0A9X4RJ41_9ACTN</name>
<feature type="transmembrane region" description="Helical" evidence="2">
    <location>
        <begin position="163"/>
        <end position="184"/>
    </location>
</feature>
<accession>A0A9X4RJ41</accession>
<dbReference type="InterPro" id="IPR009339">
    <property type="entry name" value="DUF998"/>
</dbReference>
<feature type="region of interest" description="Disordered" evidence="1">
    <location>
        <begin position="1"/>
        <end position="25"/>
    </location>
</feature>
<evidence type="ECO:0000313" key="3">
    <source>
        <dbReference type="EMBL" id="MDG3016761.1"/>
    </source>
</evidence>
<evidence type="ECO:0000313" key="4">
    <source>
        <dbReference type="Proteomes" id="UP001152755"/>
    </source>
</evidence>
<comment type="caution">
    <text evidence="3">The sequence shown here is derived from an EMBL/GenBank/DDBJ whole genome shotgun (WGS) entry which is preliminary data.</text>
</comment>
<dbReference type="Pfam" id="PF06197">
    <property type="entry name" value="DUF998"/>
    <property type="match status" value="1"/>
</dbReference>
<gene>
    <name evidence="3" type="ORF">NVS88_19600</name>
</gene>
<keyword evidence="2" id="KW-0812">Transmembrane</keyword>
<evidence type="ECO:0000256" key="1">
    <source>
        <dbReference type="SAM" id="MobiDB-lite"/>
    </source>
</evidence>
<dbReference type="EMBL" id="JANRHA010000017">
    <property type="protein sequence ID" value="MDG3016761.1"/>
    <property type="molecule type" value="Genomic_DNA"/>
</dbReference>
<sequence>MDAFERVTSSGTSRSPRRTEPPGGPAVPGVAWWTIVSASLAPLALVGGWIVAGAQQQGDYSAVRQSISVLAGDAAADRWIMTGSLFVVGCCHLVTAAGLRPLRPLARWVLALGGVLGIGVALFPQPVDGATPAHLVCAIAGAVVMTTWPLLASSRSWPWPSVLSPPVATVVALLFLALAGWLGLEALGGSGLGLAERVMTGAETAWPLVVVIALTRPNGEPERRGE</sequence>
<keyword evidence="2" id="KW-0472">Membrane</keyword>
<feature type="transmembrane region" description="Helical" evidence="2">
    <location>
        <begin position="105"/>
        <end position="123"/>
    </location>
</feature>